<evidence type="ECO:0000256" key="1">
    <source>
        <dbReference type="SAM" id="Phobius"/>
    </source>
</evidence>
<dbReference type="InterPro" id="IPR021994">
    <property type="entry name" value="DUF3592"/>
</dbReference>
<gene>
    <name evidence="3" type="ORF">Asi03nite_16040</name>
</gene>
<keyword evidence="1" id="KW-1133">Transmembrane helix</keyword>
<protein>
    <recommendedName>
        <fullName evidence="2">DUF3592 domain-containing protein</fullName>
    </recommendedName>
</protein>
<organism evidence="3 4">
    <name type="scientific">Actinoplanes siamensis</name>
    <dbReference type="NCBI Taxonomy" id="1223317"/>
    <lineage>
        <taxon>Bacteria</taxon>
        <taxon>Bacillati</taxon>
        <taxon>Actinomycetota</taxon>
        <taxon>Actinomycetes</taxon>
        <taxon>Micromonosporales</taxon>
        <taxon>Micromonosporaceae</taxon>
        <taxon>Actinoplanes</taxon>
    </lineage>
</organism>
<comment type="caution">
    <text evidence="3">The sequence shown here is derived from an EMBL/GenBank/DDBJ whole genome shotgun (WGS) entry which is preliminary data.</text>
</comment>
<keyword evidence="1" id="KW-0472">Membrane</keyword>
<dbReference type="EMBL" id="BOMW01000016">
    <property type="protein sequence ID" value="GIF04066.1"/>
    <property type="molecule type" value="Genomic_DNA"/>
</dbReference>
<feature type="domain" description="DUF3592" evidence="2">
    <location>
        <begin position="59"/>
        <end position="124"/>
    </location>
</feature>
<dbReference type="Proteomes" id="UP000629619">
    <property type="component" value="Unassembled WGS sequence"/>
</dbReference>
<proteinExistence type="predicted"/>
<sequence length="163" mass="17168">MVISYIAAMINGNFRMFALVVTGFLVLVPATAGLAVIISGLHCWFRAQRLARAGERAVATVVDNQVEPLSEGTTHFLPVVRFTTRTGREVRTVLTDQRGNRSHPAGAQHTVAFDPDRPDTAIATVGAGTGAVGAVILGAVLLLFAGGVLFMVNRFFPPPGGAL</sequence>
<evidence type="ECO:0000259" key="2">
    <source>
        <dbReference type="Pfam" id="PF12158"/>
    </source>
</evidence>
<reference evidence="3" key="1">
    <citation type="submission" date="2021-01" db="EMBL/GenBank/DDBJ databases">
        <title>Whole genome shotgun sequence of Actinoplanes siamensis NBRC 109076.</title>
        <authorList>
            <person name="Komaki H."/>
            <person name="Tamura T."/>
        </authorList>
    </citation>
    <scope>NUCLEOTIDE SEQUENCE</scope>
    <source>
        <strain evidence="3">NBRC 109076</strain>
    </source>
</reference>
<dbReference type="AlphaFoldDB" id="A0A919N485"/>
<feature type="transmembrane region" description="Helical" evidence="1">
    <location>
        <begin position="131"/>
        <end position="152"/>
    </location>
</feature>
<evidence type="ECO:0000313" key="3">
    <source>
        <dbReference type="EMBL" id="GIF04066.1"/>
    </source>
</evidence>
<evidence type="ECO:0000313" key="4">
    <source>
        <dbReference type="Proteomes" id="UP000629619"/>
    </source>
</evidence>
<keyword evidence="4" id="KW-1185">Reference proteome</keyword>
<name>A0A919N485_9ACTN</name>
<keyword evidence="1" id="KW-0812">Transmembrane</keyword>
<dbReference type="Pfam" id="PF12158">
    <property type="entry name" value="DUF3592"/>
    <property type="match status" value="1"/>
</dbReference>
<accession>A0A919N485</accession>